<dbReference type="EMBL" id="CAJVCH010533263">
    <property type="protein sequence ID" value="CAG7824550.1"/>
    <property type="molecule type" value="Genomic_DNA"/>
</dbReference>
<reference evidence="1" key="1">
    <citation type="submission" date="2021-06" db="EMBL/GenBank/DDBJ databases">
        <authorList>
            <person name="Hodson N. C."/>
            <person name="Mongue J. A."/>
            <person name="Jaron S. K."/>
        </authorList>
    </citation>
    <scope>NUCLEOTIDE SEQUENCE</scope>
</reference>
<sequence length="15" mass="1800">MCLCIHYFNFLHSAT</sequence>
<comment type="caution">
    <text evidence="1">The sequence shown here is derived from an EMBL/GenBank/DDBJ whole genome shotgun (WGS) entry which is preliminary data.</text>
</comment>
<evidence type="ECO:0000313" key="2">
    <source>
        <dbReference type="Proteomes" id="UP000708208"/>
    </source>
</evidence>
<evidence type="ECO:0000313" key="1">
    <source>
        <dbReference type="EMBL" id="CAG7824550.1"/>
    </source>
</evidence>
<proteinExistence type="predicted"/>
<protein>
    <submittedName>
        <fullName evidence="1">Uncharacterized protein</fullName>
    </submittedName>
</protein>
<keyword evidence="2" id="KW-1185">Reference proteome</keyword>
<dbReference type="Proteomes" id="UP000708208">
    <property type="component" value="Unassembled WGS sequence"/>
</dbReference>
<feature type="non-terminal residue" evidence="1">
    <location>
        <position position="1"/>
    </location>
</feature>
<name>A0A8J2PWL7_9HEXA</name>
<accession>A0A8J2PWL7</accession>
<organism evidence="1 2">
    <name type="scientific">Allacma fusca</name>
    <dbReference type="NCBI Taxonomy" id="39272"/>
    <lineage>
        <taxon>Eukaryota</taxon>
        <taxon>Metazoa</taxon>
        <taxon>Ecdysozoa</taxon>
        <taxon>Arthropoda</taxon>
        <taxon>Hexapoda</taxon>
        <taxon>Collembola</taxon>
        <taxon>Symphypleona</taxon>
        <taxon>Sminthuridae</taxon>
        <taxon>Allacma</taxon>
    </lineage>
</organism>
<gene>
    <name evidence="1" type="ORF">AFUS01_LOCUS34701</name>
</gene>